<dbReference type="Proteomes" id="UP000474077">
    <property type="component" value="Unassembled WGS sequence"/>
</dbReference>
<dbReference type="Gene3D" id="1.25.40.390">
    <property type="match status" value="1"/>
</dbReference>
<evidence type="ECO:0000313" key="13">
    <source>
        <dbReference type="Proteomes" id="UP000474077"/>
    </source>
</evidence>
<dbReference type="EMBL" id="QROO01000003">
    <property type="protein sequence ID" value="RHL40829.1"/>
    <property type="molecule type" value="Genomic_DNA"/>
</dbReference>
<evidence type="ECO:0000313" key="10">
    <source>
        <dbReference type="EMBL" id="RHL40829.1"/>
    </source>
</evidence>
<evidence type="ECO:0000259" key="7">
    <source>
        <dbReference type="Pfam" id="PF14322"/>
    </source>
</evidence>
<dbReference type="Proteomes" id="UP000284417">
    <property type="component" value="Unassembled WGS sequence"/>
</dbReference>
<gene>
    <name evidence="10" type="ORF">DW027_02965</name>
    <name evidence="9" type="ORF">DW042_12700</name>
    <name evidence="8" type="ORF">GA560_14375</name>
</gene>
<evidence type="ECO:0000256" key="5">
    <source>
        <dbReference type="ARBA" id="ARBA00023237"/>
    </source>
</evidence>
<evidence type="ECO:0000256" key="3">
    <source>
        <dbReference type="ARBA" id="ARBA00022729"/>
    </source>
</evidence>
<dbReference type="AlphaFoldDB" id="A0A415KX52"/>
<dbReference type="EMBL" id="WDER01000039">
    <property type="protein sequence ID" value="KAB6081453.1"/>
    <property type="molecule type" value="Genomic_DNA"/>
</dbReference>
<evidence type="ECO:0000313" key="8">
    <source>
        <dbReference type="EMBL" id="KAB6081453.1"/>
    </source>
</evidence>
<dbReference type="GO" id="GO:0009279">
    <property type="term" value="C:cell outer membrane"/>
    <property type="evidence" value="ECO:0007669"/>
    <property type="project" value="UniProtKB-SubCell"/>
</dbReference>
<reference evidence="8 13" key="2">
    <citation type="journal article" date="2019" name="Nat. Med.">
        <title>A library of human gut bacterial isolates paired with longitudinal multiomics data enables mechanistic microbiome research.</title>
        <authorList>
            <person name="Poyet M."/>
            <person name="Groussin M."/>
            <person name="Gibbons S.M."/>
            <person name="Avila-Pacheco J."/>
            <person name="Jiang X."/>
            <person name="Kearney S.M."/>
            <person name="Perrotta A.R."/>
            <person name="Berdy B."/>
            <person name="Zhao S."/>
            <person name="Lieberman T.D."/>
            <person name="Swanson P.K."/>
            <person name="Smith M."/>
            <person name="Roesemann S."/>
            <person name="Alexander J.E."/>
            <person name="Rich S.A."/>
            <person name="Livny J."/>
            <person name="Vlamakis H."/>
            <person name="Clish C."/>
            <person name="Bullock K."/>
            <person name="Deik A."/>
            <person name="Scott J."/>
            <person name="Pierce K.A."/>
            <person name="Xavier R.J."/>
            <person name="Alm E.J."/>
        </authorList>
    </citation>
    <scope>NUCLEOTIDE SEQUENCE [LARGE SCALE GENOMIC DNA]</scope>
    <source>
        <strain evidence="8 13">BIOML-A73</strain>
    </source>
</reference>
<evidence type="ECO:0000256" key="4">
    <source>
        <dbReference type="ARBA" id="ARBA00023136"/>
    </source>
</evidence>
<evidence type="ECO:0000313" key="12">
    <source>
        <dbReference type="Proteomes" id="UP000284495"/>
    </source>
</evidence>
<feature type="domain" description="SusD-like N-terminal" evidence="7">
    <location>
        <begin position="69"/>
        <end position="219"/>
    </location>
</feature>
<comment type="similarity">
    <text evidence="2">Belongs to the SusD family.</text>
</comment>
<reference evidence="11 12" key="1">
    <citation type="submission" date="2018-08" db="EMBL/GenBank/DDBJ databases">
        <title>A genome reference for cultivated species of the human gut microbiota.</title>
        <authorList>
            <person name="Zou Y."/>
            <person name="Xue W."/>
            <person name="Luo G."/>
        </authorList>
    </citation>
    <scope>NUCLEOTIDE SEQUENCE [LARGE SCALE GENOMIC DNA]</scope>
    <source>
        <strain evidence="10 12">AF38-2</strain>
        <strain evidence="9 11">AF39-6AC</strain>
    </source>
</reference>
<evidence type="ECO:0000259" key="6">
    <source>
        <dbReference type="Pfam" id="PF07980"/>
    </source>
</evidence>
<keyword evidence="4" id="KW-0472">Membrane</keyword>
<dbReference type="Proteomes" id="UP000284495">
    <property type="component" value="Unassembled WGS sequence"/>
</dbReference>
<dbReference type="InterPro" id="IPR012944">
    <property type="entry name" value="SusD_RagB_dom"/>
</dbReference>
<proteinExistence type="inferred from homology"/>
<dbReference type="SUPFAM" id="SSF48452">
    <property type="entry name" value="TPR-like"/>
    <property type="match status" value="1"/>
</dbReference>
<organism evidence="10 12">
    <name type="scientific">Bacteroides xylanisolvens</name>
    <dbReference type="NCBI Taxonomy" id="371601"/>
    <lineage>
        <taxon>Bacteria</taxon>
        <taxon>Pseudomonadati</taxon>
        <taxon>Bacteroidota</taxon>
        <taxon>Bacteroidia</taxon>
        <taxon>Bacteroidales</taxon>
        <taxon>Bacteroidaceae</taxon>
        <taxon>Bacteroides</taxon>
    </lineage>
</organism>
<accession>A0A415KX52</accession>
<dbReference type="EMBL" id="QROC01000015">
    <property type="protein sequence ID" value="RHK95480.1"/>
    <property type="molecule type" value="Genomic_DNA"/>
</dbReference>
<protein>
    <submittedName>
        <fullName evidence="10">RagB/SusD family nutrient uptake outer membrane protein</fullName>
    </submittedName>
</protein>
<evidence type="ECO:0000313" key="9">
    <source>
        <dbReference type="EMBL" id="RHK95480.1"/>
    </source>
</evidence>
<evidence type="ECO:0000256" key="1">
    <source>
        <dbReference type="ARBA" id="ARBA00004442"/>
    </source>
</evidence>
<keyword evidence="5" id="KW-0998">Cell outer membrane</keyword>
<dbReference type="InterPro" id="IPR033985">
    <property type="entry name" value="SusD-like_N"/>
</dbReference>
<dbReference type="Pfam" id="PF07980">
    <property type="entry name" value="SusD_RagB"/>
    <property type="match status" value="1"/>
</dbReference>
<dbReference type="InterPro" id="IPR011990">
    <property type="entry name" value="TPR-like_helical_dom_sf"/>
</dbReference>
<name>A0A415KX52_9BACE</name>
<dbReference type="PROSITE" id="PS51257">
    <property type="entry name" value="PROKAR_LIPOPROTEIN"/>
    <property type="match status" value="1"/>
</dbReference>
<evidence type="ECO:0000313" key="11">
    <source>
        <dbReference type="Proteomes" id="UP000284417"/>
    </source>
</evidence>
<keyword evidence="3" id="KW-0732">Signal</keyword>
<evidence type="ECO:0000256" key="2">
    <source>
        <dbReference type="ARBA" id="ARBA00006275"/>
    </source>
</evidence>
<comment type="subcellular location">
    <subcellularLocation>
        <location evidence="1">Cell outer membrane</location>
    </subcellularLocation>
</comment>
<feature type="domain" description="RagB/SusD" evidence="6">
    <location>
        <begin position="340"/>
        <end position="597"/>
    </location>
</feature>
<dbReference type="Pfam" id="PF14322">
    <property type="entry name" value="SusD-like_3"/>
    <property type="match status" value="1"/>
</dbReference>
<comment type="caution">
    <text evidence="10">The sequence shown here is derived from an EMBL/GenBank/DDBJ whole genome shotgun (WGS) entry which is preliminary data.</text>
</comment>
<sequence length="597" mass="67774">MKEMMKRFRYIIVLAWVTGIVSACTDLDTKMNNQWSVDDTWTNAEKAQGVLLSVYQDVLTVPDAWDGNFLDAATDNAMTRVYDSSVYRAGQGGFSRTNNPLGNWSACYDQLQRIHTFLDNGLTDEIRYSISSDEIDQAYKKRLRGEAIFLRAWCSFNLLRMYGGKTDNGQVLGYPIVTHYITPEEAAHPESFSRDSYEDCVKQICYDCDEAMALLPLTYSGGDAILGDQAFGRASGLSAAALKVRTLLYAASPAYQPDNIVRLNGMGDYTVVDETAYQAKWERVANYADEVLAMSGMKNYSALVPKDLYDGGDAQSAEFLFRTFVGRNHGLEQRHYPPFYFGNAQTTPSQNLADAFPAKNGFPITDSRSLYDETDPYDCQRDNRFDVNLYYQGRQFGANSSYIDVTPGGKDSGYMNVNATRTGYYLAKFMNTVADFLKPLEEQDSRHYNPMLRKAEVWFNFAEASNEAFGPKVVGPGCTKSAYDVIKTIREKSGGITDVTYLDEMAASKETFRTLIQNERRIEFAFENQRFWDLRRWLLPLNEPIYGMQVTRDGSGDEAFKVVKVEDRPLNDVRYYYMPLPYLEVQKNPNLINNKGW</sequence>